<dbReference type="AlphaFoldDB" id="A0A3B0TBN2"/>
<dbReference type="PANTHER" id="PTHR30528">
    <property type="entry name" value="CYTOPLASMIC PROTEIN"/>
    <property type="match status" value="1"/>
</dbReference>
<dbReference type="InterPro" id="IPR009351">
    <property type="entry name" value="AlkZ-like"/>
</dbReference>
<organism evidence="1">
    <name type="scientific">hydrothermal vent metagenome</name>
    <dbReference type="NCBI Taxonomy" id="652676"/>
    <lineage>
        <taxon>unclassified sequences</taxon>
        <taxon>metagenomes</taxon>
        <taxon>ecological metagenomes</taxon>
    </lineage>
</organism>
<sequence>TNGLASAPTGPLDVMELIRSLGFLQIDTVRNVTRAHHHILWSRNQNYREKMLWPCLGEQRDLFEHFTHDASLIPMEFFPMWQMQFARKGKQVANWYQSDAVSKEMGAVHRRIKKEGPLSTHAFDTKIEGPRKMWARPPHKKALERMWYGGQLATTHRENFIKYYDLAERVFPQEVRDISHSEKVQINWLCTQALQRLGFASVGEIKRFWDVQSASEVKDWVAKNDHLEQIEVEMADKSIVPVYAPADIAQRIDAVSTPSSRLRIINPFDPAIRDRKRLQRLFGFEYRNEMFVPKDKRKWGYYVYPLLEGSRFVGRIEIKADRNKGEMEVTGFWPETGVNWGEQRKSKLRSELKRFSKLAGIGKIVWP</sequence>
<feature type="non-terminal residue" evidence="1">
    <location>
        <position position="1"/>
    </location>
</feature>
<protein>
    <recommendedName>
        <fullName evidence="2">Winged helix-turn-helix domain-containing protein</fullName>
    </recommendedName>
</protein>
<evidence type="ECO:0008006" key="2">
    <source>
        <dbReference type="Google" id="ProtNLM"/>
    </source>
</evidence>
<reference evidence="1" key="1">
    <citation type="submission" date="2018-06" db="EMBL/GenBank/DDBJ databases">
        <authorList>
            <person name="Zhirakovskaya E."/>
        </authorList>
    </citation>
    <scope>NUCLEOTIDE SEQUENCE</scope>
</reference>
<gene>
    <name evidence="1" type="ORF">MNBD_ALPHA11-1553</name>
</gene>
<dbReference type="Pfam" id="PF06224">
    <property type="entry name" value="AlkZ-like"/>
    <property type="match status" value="1"/>
</dbReference>
<proteinExistence type="predicted"/>
<accession>A0A3B0TBN2</accession>
<dbReference type="EMBL" id="UOEQ01000031">
    <property type="protein sequence ID" value="VAW14290.1"/>
    <property type="molecule type" value="Genomic_DNA"/>
</dbReference>
<dbReference type="PANTHER" id="PTHR30528:SF0">
    <property type="entry name" value="CYTOPLASMIC PROTEIN"/>
    <property type="match status" value="1"/>
</dbReference>
<name>A0A3B0TBN2_9ZZZZ</name>
<evidence type="ECO:0000313" key="1">
    <source>
        <dbReference type="EMBL" id="VAW14290.1"/>
    </source>
</evidence>